<protein>
    <submittedName>
        <fullName evidence="1">Uncharacterized protein</fullName>
    </submittedName>
</protein>
<dbReference type="NCBIfam" id="NF046086">
    <property type="entry name" value="BFO_1060_trans"/>
    <property type="match status" value="1"/>
</dbReference>
<gene>
    <name evidence="1" type="ORF">GCM10007940_34580</name>
</gene>
<dbReference type="EMBL" id="BSOH01000023">
    <property type="protein sequence ID" value="GLR18842.1"/>
    <property type="molecule type" value="Genomic_DNA"/>
</dbReference>
<dbReference type="RefSeq" id="WP_235292789.1">
    <property type="nucleotide sequence ID" value="NZ_BSOH01000023.1"/>
</dbReference>
<dbReference type="AlphaFoldDB" id="A0AA37SRH8"/>
<dbReference type="InterPro" id="IPR007833">
    <property type="entry name" value="Capsule_polysaccharide_synth"/>
</dbReference>
<dbReference type="InterPro" id="IPR043148">
    <property type="entry name" value="TagF_C"/>
</dbReference>
<reference evidence="1" key="1">
    <citation type="journal article" date="2014" name="Int. J. Syst. Evol. Microbiol.">
        <title>Complete genome sequence of Corynebacterium casei LMG S-19264T (=DSM 44701T), isolated from a smear-ripened cheese.</title>
        <authorList>
            <consortium name="US DOE Joint Genome Institute (JGI-PGF)"/>
            <person name="Walter F."/>
            <person name="Albersmeier A."/>
            <person name="Kalinowski J."/>
            <person name="Ruckert C."/>
        </authorList>
    </citation>
    <scope>NUCLEOTIDE SEQUENCE</scope>
    <source>
        <strain evidence="1">NBRC 108769</strain>
    </source>
</reference>
<organism evidence="1 2">
    <name type="scientific">Portibacter lacus</name>
    <dbReference type="NCBI Taxonomy" id="1099794"/>
    <lineage>
        <taxon>Bacteria</taxon>
        <taxon>Pseudomonadati</taxon>
        <taxon>Bacteroidota</taxon>
        <taxon>Saprospiria</taxon>
        <taxon>Saprospirales</taxon>
        <taxon>Haliscomenobacteraceae</taxon>
        <taxon>Portibacter</taxon>
    </lineage>
</organism>
<name>A0AA37SRH8_9BACT</name>
<dbReference type="Proteomes" id="UP001156666">
    <property type="component" value="Unassembled WGS sequence"/>
</dbReference>
<evidence type="ECO:0000313" key="1">
    <source>
        <dbReference type="EMBL" id="GLR18842.1"/>
    </source>
</evidence>
<proteinExistence type="predicted"/>
<keyword evidence="2" id="KW-1185">Reference proteome</keyword>
<dbReference type="Gene3D" id="3.40.50.12580">
    <property type="match status" value="1"/>
</dbReference>
<dbReference type="Pfam" id="PF05159">
    <property type="entry name" value="Capsule_synth"/>
    <property type="match status" value="1"/>
</dbReference>
<dbReference type="GO" id="GO:0000271">
    <property type="term" value="P:polysaccharide biosynthetic process"/>
    <property type="evidence" value="ECO:0007669"/>
    <property type="project" value="InterPro"/>
</dbReference>
<accession>A0AA37SRH8</accession>
<dbReference type="SUPFAM" id="SSF53756">
    <property type="entry name" value="UDP-Glycosyltransferase/glycogen phosphorylase"/>
    <property type="match status" value="1"/>
</dbReference>
<evidence type="ECO:0000313" key="2">
    <source>
        <dbReference type="Proteomes" id="UP001156666"/>
    </source>
</evidence>
<reference evidence="1" key="2">
    <citation type="submission" date="2023-01" db="EMBL/GenBank/DDBJ databases">
        <title>Draft genome sequence of Portibacter lacus strain NBRC 108769.</title>
        <authorList>
            <person name="Sun Q."/>
            <person name="Mori K."/>
        </authorList>
    </citation>
    <scope>NUCLEOTIDE SEQUENCE</scope>
    <source>
        <strain evidence="1">NBRC 108769</strain>
    </source>
</reference>
<sequence length="459" mass="53943">MNNKTILCFFDTDSGRDVQAMAPILFYLEKIQEFNIVIKYFFETYLIARIKPDMVFLPNCVGAREYNQILKDCSKRDIPAFGLTAEGNIKEEFYKSGINWGWNKDQIIFQDTLCLWSNKSLEMYKKYWPKSDFKRIAVAGGSGFDIYKIASQSKTNKNLFNVGSYKKTIGYAGWAFGKTNSQHNIKIIKAQFKDDFEKELAWRKKKEKEMESILRSAIEQNPEYLFILKKHPKENSVNDLTDLQNEMSSLESYPNVIYLKDETYALYEIIGSCDVWTCFESTTILEAWLMGIPTINIKPNNENKYETTIANGSLKAIDALSFNELINKLSNSELEELFKEDALLNYREKIIKDSIGFSDGLNHLRIVKELMKSFEKKRHPKYSLSKMNFYHKFLMTSMKTLTKSKFFLKFAIVKKHYFLFHTFDIDRLNKNLTKYYELIDSFYNQEKQEIENLMSYETI</sequence>
<dbReference type="GO" id="GO:0015774">
    <property type="term" value="P:polysaccharide transport"/>
    <property type="evidence" value="ECO:0007669"/>
    <property type="project" value="InterPro"/>
</dbReference>
<comment type="caution">
    <text evidence="1">The sequence shown here is derived from an EMBL/GenBank/DDBJ whole genome shotgun (WGS) entry which is preliminary data.</text>
</comment>